<gene>
    <name evidence="1" type="ORF">CO018_02100</name>
</gene>
<dbReference type="EMBL" id="PFQV01000036">
    <property type="protein sequence ID" value="PJC66405.1"/>
    <property type="molecule type" value="Genomic_DNA"/>
</dbReference>
<comment type="caution">
    <text evidence="1">The sequence shown here is derived from an EMBL/GenBank/DDBJ whole genome shotgun (WGS) entry which is preliminary data.</text>
</comment>
<accession>A0A2M8G436</accession>
<dbReference type="AlphaFoldDB" id="A0A2M8G436"/>
<protein>
    <submittedName>
        <fullName evidence="1">Uncharacterized protein</fullName>
    </submittedName>
</protein>
<sequence length="180" mass="20273">MPEDKPEIKKDPSLFPVSVEAISQALTEIEMNPGVAMIEEGEFLRLQNPTLNRALMINYQTNAYGDRSYIEGALWGHRIIRSQSKVNGTALPKLTEEAAKAQIDETIAKVKKMGRLTIADYYLMEATEIEKRDPEYGQTIRNLTKYRPEGWKMVGGLVDVYQLITRADTHSRLSSLNIGG</sequence>
<reference evidence="2" key="1">
    <citation type="submission" date="2017-09" db="EMBL/GenBank/DDBJ databases">
        <title>Depth-based differentiation of microbial function through sediment-hosted aquifers and enrichment of novel symbionts in the deep terrestrial subsurface.</title>
        <authorList>
            <person name="Probst A.J."/>
            <person name="Ladd B."/>
            <person name="Jarett J.K."/>
            <person name="Geller-Mcgrath D.E."/>
            <person name="Sieber C.M.K."/>
            <person name="Emerson J.B."/>
            <person name="Anantharaman K."/>
            <person name="Thomas B.C."/>
            <person name="Malmstrom R."/>
            <person name="Stieglmeier M."/>
            <person name="Klingl A."/>
            <person name="Woyke T."/>
            <person name="Ryan C.M."/>
            <person name="Banfield J.F."/>
        </authorList>
    </citation>
    <scope>NUCLEOTIDE SEQUENCE [LARGE SCALE GENOMIC DNA]</scope>
</reference>
<name>A0A2M8G436_9BACT</name>
<evidence type="ECO:0000313" key="2">
    <source>
        <dbReference type="Proteomes" id="UP000229739"/>
    </source>
</evidence>
<proteinExistence type="predicted"/>
<dbReference type="Proteomes" id="UP000229739">
    <property type="component" value="Unassembled WGS sequence"/>
</dbReference>
<organism evidence="1 2">
    <name type="scientific">Candidatus Beckwithbacteria bacterium CG_4_9_14_0_2_um_filter_47_11</name>
    <dbReference type="NCBI Taxonomy" id="1974494"/>
    <lineage>
        <taxon>Bacteria</taxon>
        <taxon>Candidatus Beckwithiibacteriota</taxon>
    </lineage>
</organism>
<evidence type="ECO:0000313" key="1">
    <source>
        <dbReference type="EMBL" id="PJC66405.1"/>
    </source>
</evidence>